<dbReference type="Proteomes" id="UP000078397">
    <property type="component" value="Unassembled WGS sequence"/>
</dbReference>
<evidence type="ECO:0000313" key="3">
    <source>
        <dbReference type="Proteomes" id="UP000078397"/>
    </source>
</evidence>
<reference evidence="2 3" key="1">
    <citation type="journal article" date="2016" name="PLoS Pathog.">
        <title>Biosynthesis of antibiotic leucinostatins in bio-control fungus Purpureocillium lilacinum and their inhibition on phytophthora revealed by genome mining.</title>
        <authorList>
            <person name="Wang G."/>
            <person name="Liu Z."/>
            <person name="Lin R."/>
            <person name="Li E."/>
            <person name="Mao Z."/>
            <person name="Ling J."/>
            <person name="Yang Y."/>
            <person name="Yin W.B."/>
            <person name="Xie B."/>
        </authorList>
    </citation>
    <scope>NUCLEOTIDE SEQUENCE [LARGE SCALE GENOMIC DNA]</scope>
    <source>
        <strain evidence="2">170</strain>
    </source>
</reference>
<evidence type="ECO:0000313" key="2">
    <source>
        <dbReference type="EMBL" id="OAQ63411.1"/>
    </source>
</evidence>
<accession>A0A179FDU5</accession>
<gene>
    <name evidence="2" type="ORF">VFPPC_09888</name>
</gene>
<sequence>MMYAAYGGHTPDALPASYPHDVFFDDLSTQMAITQAARRLSRGSGGQQRSGTAMRISKPNSASNSPRSSTMSSRRRTMMGGDAWTARRQQQVLDYLAIPQNIDAVPSRKQSSRPLSWHPSSYNLSTPQQAFLQQQQHHQQAGFPFPTPSMYGASDSQDIYGSQAQFSPMMTSYSNGTSPSSTFSPLPLFPPSESAQFVQSEGWEASQRSGHLYSGNDSQGTSEPFPILGSSSNTKGTNAHGLDWNTFIMQGFNSTTPPTPDTFSQVQQQPAVSEATLPYEPLDEPEDDGEILVGMGLYDTPDKFNEDPQLNNYRSTVSSLLGSSYRPLEPQGKGLKLEETWEPPKAEDEEDEEEEDDDEEGGGEDEEGDDD</sequence>
<comment type="caution">
    <text evidence="2">The sequence shown here is derived from an EMBL/GenBank/DDBJ whole genome shotgun (WGS) entry which is preliminary data.</text>
</comment>
<keyword evidence="3" id="KW-1185">Reference proteome</keyword>
<dbReference type="GeneID" id="28852347"/>
<dbReference type="STRING" id="1380566.A0A179FDU5"/>
<dbReference type="RefSeq" id="XP_018140991.1">
    <property type="nucleotide sequence ID" value="XM_018288353.1"/>
</dbReference>
<feature type="compositionally biased region" description="Basic and acidic residues" evidence="1">
    <location>
        <begin position="335"/>
        <end position="346"/>
    </location>
</feature>
<feature type="compositionally biased region" description="Low complexity" evidence="1">
    <location>
        <begin position="49"/>
        <end position="72"/>
    </location>
</feature>
<proteinExistence type="predicted"/>
<feature type="region of interest" description="Disordered" evidence="1">
    <location>
        <begin position="319"/>
        <end position="371"/>
    </location>
</feature>
<protein>
    <submittedName>
        <fullName evidence="2">Uncharacterized protein</fullName>
    </submittedName>
</protein>
<dbReference type="KEGG" id="pchm:VFPPC_09888"/>
<feature type="compositionally biased region" description="Acidic residues" evidence="1">
    <location>
        <begin position="347"/>
        <end position="371"/>
    </location>
</feature>
<organism evidence="2 3">
    <name type="scientific">Pochonia chlamydosporia 170</name>
    <dbReference type="NCBI Taxonomy" id="1380566"/>
    <lineage>
        <taxon>Eukaryota</taxon>
        <taxon>Fungi</taxon>
        <taxon>Dikarya</taxon>
        <taxon>Ascomycota</taxon>
        <taxon>Pezizomycotina</taxon>
        <taxon>Sordariomycetes</taxon>
        <taxon>Hypocreomycetidae</taxon>
        <taxon>Hypocreales</taxon>
        <taxon>Clavicipitaceae</taxon>
        <taxon>Pochonia</taxon>
    </lineage>
</organism>
<evidence type="ECO:0000256" key="1">
    <source>
        <dbReference type="SAM" id="MobiDB-lite"/>
    </source>
</evidence>
<dbReference type="EMBL" id="LSBJ02000006">
    <property type="protein sequence ID" value="OAQ63411.1"/>
    <property type="molecule type" value="Genomic_DNA"/>
</dbReference>
<dbReference type="AlphaFoldDB" id="A0A179FDU5"/>
<feature type="region of interest" description="Disordered" evidence="1">
    <location>
        <begin position="36"/>
        <end position="79"/>
    </location>
</feature>
<name>A0A179FDU5_METCM</name>
<dbReference type="OrthoDB" id="5378435at2759"/>